<dbReference type="AlphaFoldDB" id="A0A2N5SP85"/>
<dbReference type="Proteomes" id="UP000235392">
    <property type="component" value="Unassembled WGS sequence"/>
</dbReference>
<comment type="caution">
    <text evidence="1">The sequence shown here is derived from an EMBL/GenBank/DDBJ whole genome shotgun (WGS) entry which is preliminary data.</text>
</comment>
<evidence type="ECO:0000313" key="1">
    <source>
        <dbReference type="EMBL" id="PLW15036.1"/>
    </source>
</evidence>
<reference evidence="1 3" key="1">
    <citation type="submission" date="2017-11" db="EMBL/GenBank/DDBJ databases">
        <title>De novo assembly and phasing of dikaryotic genomes from two isolates of Puccinia coronata f. sp. avenae, the causal agent of oat crown rust.</title>
        <authorList>
            <person name="Miller M.E."/>
            <person name="Zhang Y."/>
            <person name="Omidvar V."/>
            <person name="Sperschneider J."/>
            <person name="Schwessinger B."/>
            <person name="Raley C."/>
            <person name="Palmer J.M."/>
            <person name="Garnica D."/>
            <person name="Upadhyaya N."/>
            <person name="Rathjen J."/>
            <person name="Taylor J.M."/>
            <person name="Park R.F."/>
            <person name="Dodds P.N."/>
            <person name="Hirsch C.D."/>
            <person name="Kianian S.F."/>
            <person name="Figueroa M."/>
        </authorList>
    </citation>
    <scope>NUCLEOTIDE SEQUENCE [LARGE SCALE GENOMIC DNA]</scope>
    <source>
        <strain evidence="1">12SD80</strain>
    </source>
</reference>
<gene>
    <name evidence="2" type="ORF">PCASD_18749</name>
    <name evidence="1" type="ORF">PCASD_20579</name>
</gene>
<organism evidence="1 3">
    <name type="scientific">Puccinia coronata f. sp. avenae</name>
    <dbReference type="NCBI Taxonomy" id="200324"/>
    <lineage>
        <taxon>Eukaryota</taxon>
        <taxon>Fungi</taxon>
        <taxon>Dikarya</taxon>
        <taxon>Basidiomycota</taxon>
        <taxon>Pucciniomycotina</taxon>
        <taxon>Pucciniomycetes</taxon>
        <taxon>Pucciniales</taxon>
        <taxon>Pucciniaceae</taxon>
        <taxon>Puccinia</taxon>
    </lineage>
</organism>
<sequence length="185" mass="19095">MAWAPDAKNFCQDHVESEDSPDCLVRRAAKHRVFADCSVVAAMSKALTSAEIARDECLQDSSARDQCLRGETRLLSSKGYKKAGIGLLFSIPTPSPTLRDNKPHLPPQLCMVLLSILSLSSSALLPRQLGGASSANTDSKGTGRGSGKGAIALDAVTKGLNTFGLPGVGKITGSVASGLRGGGSA</sequence>
<dbReference type="EMBL" id="PGCI01000389">
    <property type="protein sequence ID" value="PLW27846.1"/>
    <property type="molecule type" value="Genomic_DNA"/>
</dbReference>
<proteinExistence type="predicted"/>
<protein>
    <submittedName>
        <fullName evidence="1">Uncharacterized protein</fullName>
    </submittedName>
</protein>
<dbReference type="EMBL" id="PGCI01000807">
    <property type="protein sequence ID" value="PLW15036.1"/>
    <property type="molecule type" value="Genomic_DNA"/>
</dbReference>
<accession>A0A2N5SP85</accession>
<evidence type="ECO:0000313" key="2">
    <source>
        <dbReference type="EMBL" id="PLW27846.1"/>
    </source>
</evidence>
<name>A0A2N5SP85_9BASI</name>
<evidence type="ECO:0000313" key="3">
    <source>
        <dbReference type="Proteomes" id="UP000235392"/>
    </source>
</evidence>